<dbReference type="InterPro" id="IPR025857">
    <property type="entry name" value="MacB_PCD"/>
</dbReference>
<proteinExistence type="predicted"/>
<feature type="domain" description="ABC3 transporter permease C-terminal" evidence="7">
    <location>
        <begin position="682"/>
        <end position="793"/>
    </location>
</feature>
<evidence type="ECO:0000313" key="10">
    <source>
        <dbReference type="Proteomes" id="UP000249555"/>
    </source>
</evidence>
<dbReference type="Pfam" id="PF02687">
    <property type="entry name" value="FtsX"/>
    <property type="match status" value="2"/>
</dbReference>
<dbReference type="InterPro" id="IPR003838">
    <property type="entry name" value="ABC3_permease_C"/>
</dbReference>
<dbReference type="PANTHER" id="PTHR30572:SF18">
    <property type="entry name" value="ABC-TYPE MACROLIDE FAMILY EXPORT SYSTEM PERMEASE COMPONENT 2"/>
    <property type="match status" value="1"/>
</dbReference>
<evidence type="ECO:0000256" key="1">
    <source>
        <dbReference type="ARBA" id="ARBA00004651"/>
    </source>
</evidence>
<feature type="transmembrane region" description="Helical" evidence="6">
    <location>
        <begin position="764"/>
        <end position="786"/>
    </location>
</feature>
<organism evidence="9 10">
    <name type="scientific">Sphingomonas taxi</name>
    <dbReference type="NCBI Taxonomy" id="1549858"/>
    <lineage>
        <taxon>Bacteria</taxon>
        <taxon>Pseudomonadati</taxon>
        <taxon>Pseudomonadota</taxon>
        <taxon>Alphaproteobacteria</taxon>
        <taxon>Sphingomonadales</taxon>
        <taxon>Sphingomonadaceae</taxon>
        <taxon>Sphingomonas</taxon>
    </lineage>
</organism>
<evidence type="ECO:0000259" key="8">
    <source>
        <dbReference type="Pfam" id="PF12704"/>
    </source>
</evidence>
<sequence length="800" mass="86514">MWLTLYRSLARHRLYAFLNIGGLALGIAVFLVLFLFVRFETSYDRVLPGWERVWTVERTVQFPGNPELPIPSSPTLAAQLADAFPDLVAARMTPYDTATVLTGNTSFTRKLALVDPAYFRIFPFPVVEGDVATTIARPDGLIVLQSVAESYFGKTSPLGRTLTVAIDGKPKVYRVGAVTADLPKNQTYTSDMFAAIPAKPADDTLSASYGVTTFLMIPDAVTADRVGTFMRRHPDPQFNAEARRFLKEGLKPLSSHHLADKGVSTVVAVLGTVGIVALLLATVNYINLATARAGLRAREIAIRKVVGATRRTLVGQLLGEALIAVTLAALIGLALAEIALPFVNTIGGTDLSIAYWGTRSILPPLLVMIAMVALLAGFYPAFVISRFQPAGVLAAARTPGGDRSGARLRKALVVLQFGIAVALMIGTAVLYAQTRHVRQADIGFGRDGLIMMTGYGDRALDTEQRARLRDSIRRVPGVAGITTSGAVPGGGTFAIAKMKRAGATGEPPMIVQSTVGDRFFAIYRARLLAGRVFDPARFTLDVDRERSGATDHKDTLNTTNIILNRTAVQRLGFDHAADAIDQVVSLDDGTVRIVGVIADMRFGTPRQPVEAFAYRYQPGGGNRSILVVRTSEDTRPVLARLEATWHRVAPAVPPVATTVDQTLYESYYRQDVQRSRLFTAGAVLAALIGCIGLYGLAAFDTTRRVKEIGIRKILGASTADVMRLLLGQFLRPVLLANMIAWPVAWVAMTDWLNGFDDRIALSPLYFVAASVLALIIATGTVASHAWRVARAEPARALRQF</sequence>
<feature type="transmembrane region" description="Helical" evidence="6">
    <location>
        <begin position="361"/>
        <end position="382"/>
    </location>
</feature>
<evidence type="ECO:0000313" key="9">
    <source>
        <dbReference type="EMBL" id="PZO76011.1"/>
    </source>
</evidence>
<feature type="transmembrane region" description="Helical" evidence="6">
    <location>
        <begin position="263"/>
        <end position="286"/>
    </location>
</feature>
<evidence type="ECO:0000256" key="3">
    <source>
        <dbReference type="ARBA" id="ARBA00022692"/>
    </source>
</evidence>
<dbReference type="PANTHER" id="PTHR30572">
    <property type="entry name" value="MEMBRANE COMPONENT OF TRANSPORTER-RELATED"/>
    <property type="match status" value="1"/>
</dbReference>
<evidence type="ECO:0000256" key="2">
    <source>
        <dbReference type="ARBA" id="ARBA00022475"/>
    </source>
</evidence>
<feature type="transmembrane region" description="Helical" evidence="6">
    <location>
        <begin position="321"/>
        <end position="340"/>
    </location>
</feature>
<feature type="domain" description="MacB-like periplasmic core" evidence="8">
    <location>
        <begin position="17"/>
        <end position="226"/>
    </location>
</feature>
<dbReference type="EMBL" id="QFMX01000003">
    <property type="protein sequence ID" value="PZO76011.1"/>
    <property type="molecule type" value="Genomic_DNA"/>
</dbReference>
<dbReference type="AlphaFoldDB" id="A0A2W5AZN4"/>
<name>A0A2W5AZN4_9SPHN</name>
<keyword evidence="5 6" id="KW-0472">Membrane</keyword>
<feature type="transmembrane region" description="Helical" evidence="6">
    <location>
        <begin position="677"/>
        <end position="696"/>
    </location>
</feature>
<feature type="transmembrane region" description="Helical" evidence="6">
    <location>
        <begin position="733"/>
        <end position="752"/>
    </location>
</feature>
<keyword evidence="4 6" id="KW-1133">Transmembrane helix</keyword>
<feature type="domain" description="ABC3 transporter permease C-terminal" evidence="7">
    <location>
        <begin position="273"/>
        <end position="389"/>
    </location>
</feature>
<keyword evidence="3 6" id="KW-0812">Transmembrane</keyword>
<comment type="subcellular location">
    <subcellularLocation>
        <location evidence="1">Cell membrane</location>
        <topology evidence="1">Multi-pass membrane protein</topology>
    </subcellularLocation>
</comment>
<evidence type="ECO:0000259" key="7">
    <source>
        <dbReference type="Pfam" id="PF02687"/>
    </source>
</evidence>
<dbReference type="Pfam" id="PF12704">
    <property type="entry name" value="MacB_PCD"/>
    <property type="match status" value="1"/>
</dbReference>
<evidence type="ECO:0000256" key="5">
    <source>
        <dbReference type="ARBA" id="ARBA00023136"/>
    </source>
</evidence>
<reference evidence="9 10" key="1">
    <citation type="submission" date="2017-08" db="EMBL/GenBank/DDBJ databases">
        <title>Infants hospitalized years apart are colonized by the same room-sourced microbial strains.</title>
        <authorList>
            <person name="Brooks B."/>
            <person name="Olm M.R."/>
            <person name="Firek B.A."/>
            <person name="Baker R."/>
            <person name="Thomas B.C."/>
            <person name="Morowitz M.J."/>
            <person name="Banfield J.F."/>
        </authorList>
    </citation>
    <scope>NUCLEOTIDE SEQUENCE [LARGE SCALE GENOMIC DNA]</scope>
    <source>
        <strain evidence="9">S2_018_000_R3_119</strain>
    </source>
</reference>
<comment type="caution">
    <text evidence="9">The sequence shown here is derived from an EMBL/GenBank/DDBJ whole genome shotgun (WGS) entry which is preliminary data.</text>
</comment>
<evidence type="ECO:0000256" key="6">
    <source>
        <dbReference type="SAM" id="Phobius"/>
    </source>
</evidence>
<accession>A0A2W5AZN4</accession>
<dbReference type="InterPro" id="IPR050250">
    <property type="entry name" value="Macrolide_Exporter_MacB"/>
</dbReference>
<protein>
    <submittedName>
        <fullName evidence="9">Transporter</fullName>
    </submittedName>
</protein>
<evidence type="ECO:0000256" key="4">
    <source>
        <dbReference type="ARBA" id="ARBA00022989"/>
    </source>
</evidence>
<dbReference type="Proteomes" id="UP000249555">
    <property type="component" value="Unassembled WGS sequence"/>
</dbReference>
<dbReference type="GO" id="GO:0022857">
    <property type="term" value="F:transmembrane transporter activity"/>
    <property type="evidence" value="ECO:0007669"/>
    <property type="project" value="TreeGrafter"/>
</dbReference>
<feature type="transmembrane region" description="Helical" evidence="6">
    <location>
        <begin position="14"/>
        <end position="37"/>
    </location>
</feature>
<keyword evidence="2" id="KW-1003">Cell membrane</keyword>
<dbReference type="GO" id="GO:0005886">
    <property type="term" value="C:plasma membrane"/>
    <property type="evidence" value="ECO:0007669"/>
    <property type="project" value="UniProtKB-SubCell"/>
</dbReference>
<gene>
    <name evidence="9" type="ORF">DI640_04030</name>
</gene>
<feature type="transmembrane region" description="Helical" evidence="6">
    <location>
        <begin position="411"/>
        <end position="432"/>
    </location>
</feature>